<gene>
    <name evidence="3" type="ORF">MF672_013540</name>
</gene>
<name>A0ABT0FR48_9ACTN</name>
<reference evidence="3 4" key="1">
    <citation type="submission" date="2022-04" db="EMBL/GenBank/DDBJ databases">
        <title>Genome draft of Actinomadura sp. ATCC 31491.</title>
        <authorList>
            <person name="Shi X."/>
            <person name="Du Y."/>
        </authorList>
    </citation>
    <scope>NUCLEOTIDE SEQUENCE [LARGE SCALE GENOMIC DNA]</scope>
    <source>
        <strain evidence="3 4">ATCC 31491</strain>
    </source>
</reference>
<dbReference type="Pfam" id="PF06722">
    <property type="entry name" value="EryCIII-like_C"/>
    <property type="match status" value="1"/>
</dbReference>
<dbReference type="Gene3D" id="3.40.50.2000">
    <property type="entry name" value="Glycogen Phosphorylase B"/>
    <property type="match status" value="2"/>
</dbReference>
<dbReference type="Pfam" id="PF03033">
    <property type="entry name" value="Glyco_transf_28"/>
    <property type="match status" value="1"/>
</dbReference>
<comment type="caution">
    <text evidence="3">The sequence shown here is derived from an EMBL/GenBank/DDBJ whole genome shotgun (WGS) entry which is preliminary data.</text>
</comment>
<dbReference type="InterPro" id="IPR010610">
    <property type="entry name" value="EryCIII-like_C"/>
</dbReference>
<evidence type="ECO:0000259" key="2">
    <source>
        <dbReference type="Pfam" id="PF06722"/>
    </source>
</evidence>
<dbReference type="InterPro" id="IPR004276">
    <property type="entry name" value="GlycoTrans_28_N"/>
</dbReference>
<accession>A0ABT0FR48</accession>
<organism evidence="3 4">
    <name type="scientific">Actinomadura luzonensis</name>
    <dbReference type="NCBI Taxonomy" id="2805427"/>
    <lineage>
        <taxon>Bacteria</taxon>
        <taxon>Bacillati</taxon>
        <taxon>Actinomycetota</taxon>
        <taxon>Actinomycetes</taxon>
        <taxon>Streptosporangiales</taxon>
        <taxon>Thermomonosporaceae</taxon>
        <taxon>Actinomadura</taxon>
    </lineage>
</organism>
<evidence type="ECO:0000313" key="4">
    <source>
        <dbReference type="Proteomes" id="UP001317259"/>
    </source>
</evidence>
<dbReference type="RefSeq" id="WP_242382196.1">
    <property type="nucleotide sequence ID" value="NZ_JAKRKC020000001.1"/>
</dbReference>
<evidence type="ECO:0000313" key="3">
    <source>
        <dbReference type="EMBL" id="MCK2214808.1"/>
    </source>
</evidence>
<dbReference type="InterPro" id="IPR002213">
    <property type="entry name" value="UDP_glucos_trans"/>
</dbReference>
<dbReference type="PANTHER" id="PTHR48050:SF13">
    <property type="entry name" value="STEROL 3-BETA-GLUCOSYLTRANSFERASE UGT80A2"/>
    <property type="match status" value="1"/>
</dbReference>
<proteinExistence type="predicted"/>
<keyword evidence="4" id="KW-1185">Reference proteome</keyword>
<dbReference type="CDD" id="cd03784">
    <property type="entry name" value="GT1_Gtf-like"/>
    <property type="match status" value="1"/>
</dbReference>
<dbReference type="SUPFAM" id="SSF53756">
    <property type="entry name" value="UDP-Glycosyltransferase/glycogen phosphorylase"/>
    <property type="match status" value="1"/>
</dbReference>
<dbReference type="PANTHER" id="PTHR48050">
    <property type="entry name" value="STEROL 3-BETA-GLUCOSYLTRANSFERASE"/>
    <property type="match status" value="1"/>
</dbReference>
<feature type="domain" description="Glycosyltransferase family 28 N-terminal" evidence="1">
    <location>
        <begin position="3"/>
        <end position="124"/>
    </location>
</feature>
<feature type="domain" description="Erythromycin biosynthesis protein CIII-like C-terminal" evidence="2">
    <location>
        <begin position="276"/>
        <end position="377"/>
    </location>
</feature>
<dbReference type="Proteomes" id="UP001317259">
    <property type="component" value="Unassembled WGS sequence"/>
</dbReference>
<sequence length="389" mass="40520">MRVLLSTIGSRGDVQPLVALATELRELGHEARLCVPPDFRAWIEGLGFPVVAIGPELRSTATAAPRVREHRRSLAEETVAAQFATLVPAAGGCDVIVAATALQLAARSVAESLRIPYVFTAYCPAVLPSPHHAPPLVPGRPPASGNRELWERDAESFNELFGAALDAGRAALGLPPAGDVRGHVLTGLPWLAADPALAPWPSPGDDAVFQTGAWLLPDERPLPAELEAFLDAGEPPVYYGFGSMRVPDGLAEAVAGSARELGVRAVVARGWGQLAPPGLLSVDEVNHQALFRRVAAVVHHGGAGTTTAAARAGAPQVVLPQLYDQHYWAGRVQELGIGAAHPPGVPSAGSLTAALDCALKPDVAARAQALAGKMRDDGARTAARHLLAL</sequence>
<dbReference type="InterPro" id="IPR050426">
    <property type="entry name" value="Glycosyltransferase_28"/>
</dbReference>
<evidence type="ECO:0000259" key="1">
    <source>
        <dbReference type="Pfam" id="PF03033"/>
    </source>
</evidence>
<protein>
    <submittedName>
        <fullName evidence="3">Glycosyltransferase</fullName>
    </submittedName>
</protein>
<dbReference type="EMBL" id="JAKRKC020000001">
    <property type="protein sequence ID" value="MCK2214808.1"/>
    <property type="molecule type" value="Genomic_DNA"/>
</dbReference>